<evidence type="ECO:0000256" key="4">
    <source>
        <dbReference type="SAM" id="MobiDB-lite"/>
    </source>
</evidence>
<evidence type="ECO:0000313" key="6">
    <source>
        <dbReference type="EMBL" id="EHL06270.1"/>
    </source>
</evidence>
<proteinExistence type="inferred from homology"/>
<evidence type="ECO:0000259" key="5">
    <source>
        <dbReference type="Pfam" id="PF00496"/>
    </source>
</evidence>
<dbReference type="InterPro" id="IPR000914">
    <property type="entry name" value="SBP_5_dom"/>
</dbReference>
<feature type="region of interest" description="Disordered" evidence="4">
    <location>
        <begin position="37"/>
        <end position="67"/>
    </location>
</feature>
<feature type="non-terminal residue" evidence="6">
    <location>
        <position position="1"/>
    </location>
</feature>
<dbReference type="GO" id="GO:0043190">
    <property type="term" value="C:ATP-binding cassette (ABC) transporter complex"/>
    <property type="evidence" value="ECO:0007669"/>
    <property type="project" value="InterPro"/>
</dbReference>
<dbReference type="Gene3D" id="3.10.105.10">
    <property type="entry name" value="Dipeptide-binding Protein, Domain 3"/>
    <property type="match status" value="1"/>
</dbReference>
<dbReference type="SUPFAM" id="SSF53850">
    <property type="entry name" value="Periplasmic binding protein-like II"/>
    <property type="match status" value="1"/>
</dbReference>
<reference evidence="6 7" key="1">
    <citation type="submission" date="2011-08" db="EMBL/GenBank/DDBJ databases">
        <authorList>
            <person name="Weinstock G."/>
            <person name="Sodergren E."/>
            <person name="Clifton S."/>
            <person name="Fulton L."/>
            <person name="Fulton B."/>
            <person name="Courtney L."/>
            <person name="Fronick C."/>
            <person name="Harrison M."/>
            <person name="Strong C."/>
            <person name="Farmer C."/>
            <person name="Delahaunty K."/>
            <person name="Markovic C."/>
            <person name="Hall O."/>
            <person name="Minx P."/>
            <person name="Tomlinson C."/>
            <person name="Mitreva M."/>
            <person name="Hou S."/>
            <person name="Chen J."/>
            <person name="Wollam A."/>
            <person name="Pepin K.H."/>
            <person name="Johnson M."/>
            <person name="Bhonagiri V."/>
            <person name="Zhang X."/>
            <person name="Suruliraj S."/>
            <person name="Warren W."/>
            <person name="Chinwalla A."/>
            <person name="Mardis E.R."/>
            <person name="Wilson R.K."/>
        </authorList>
    </citation>
    <scope>NUCLEOTIDE SEQUENCE [LARGE SCALE GENOMIC DNA]</scope>
    <source>
        <strain evidence="6 7">DP7</strain>
    </source>
</reference>
<accession>G9XQ13</accession>
<dbReference type="Gene3D" id="3.40.190.10">
    <property type="entry name" value="Periplasmic binding protein-like II"/>
    <property type="match status" value="1"/>
</dbReference>
<evidence type="ECO:0000256" key="3">
    <source>
        <dbReference type="ARBA" id="ARBA00022729"/>
    </source>
</evidence>
<evidence type="ECO:0000256" key="1">
    <source>
        <dbReference type="ARBA" id="ARBA00004193"/>
    </source>
</evidence>
<protein>
    <submittedName>
        <fullName evidence="6">ABC transporter, substrate-binding protein, family 5</fullName>
    </submittedName>
</protein>
<comment type="similarity">
    <text evidence="2">Belongs to the bacterial solute-binding protein 5 family.</text>
</comment>
<name>G9XQ13_DESHA</name>
<dbReference type="InterPro" id="IPR039424">
    <property type="entry name" value="SBP_5"/>
</dbReference>
<feature type="compositionally biased region" description="Polar residues" evidence="4">
    <location>
        <begin position="37"/>
        <end position="46"/>
    </location>
</feature>
<dbReference type="PIRSF" id="PIRSF002741">
    <property type="entry name" value="MppA"/>
    <property type="match status" value="1"/>
</dbReference>
<organism evidence="6 7">
    <name type="scientific">Desulfitobacterium hafniense DP7</name>
    <dbReference type="NCBI Taxonomy" id="537010"/>
    <lineage>
        <taxon>Bacteria</taxon>
        <taxon>Bacillati</taxon>
        <taxon>Bacillota</taxon>
        <taxon>Clostridia</taxon>
        <taxon>Eubacteriales</taxon>
        <taxon>Desulfitobacteriaceae</taxon>
        <taxon>Desulfitobacterium</taxon>
    </lineage>
</organism>
<gene>
    <name evidence="6" type="ORF">HMPREF0322_03059</name>
</gene>
<keyword evidence="3" id="KW-0732">Signal</keyword>
<sequence>GTKSIIRGGKAMSKLKRRSLTLVTLFVVLMMVISGCGSQSGSTKTPDTPPTANPVSESPGTPQHGGSLTVAYVADVTNFDPIKGTTGNDHALLWPLYDTLVKFSPDMKPEPGLAESWEFPDNMTILLHLREGVKFSDGSPFNAEAVKFNIDRVNSTDSQISDLKHIQSVEVVDDKTVKLQLSQPDSSIILALSDRGGMMVSPTAVKTHGADYSLHPVGAGPFIVTNHIPNGEIGYEANRDYWQKGLPYLDKLTVKVIPDANSQINALKTGQVDFLANVQPQMVAALKADSNIVLSPTNTLALNMIYLRTDAPPFNDKAARLAVLYGINRQQLIDAINFGQGTVAVQPFPKDYWAHDDSINIPYDPEKSKQLLKDAGLSNVSFTLTTYPIEWWTRLANGIKGQLEEVGITVNIKTLEPNAAVQSFLGDKETNALTGNWSGRPDPQMTIASLYGKDSYYNPGKATTPELESLIKEAAATTDQNQRAGLYKEIVNTSVVENAFSIPTFSQPMTAAMSKKIQGFEPNLLGKAIFSSLWVEQK</sequence>
<evidence type="ECO:0000313" key="7">
    <source>
        <dbReference type="Proteomes" id="UP000004416"/>
    </source>
</evidence>
<dbReference type="PANTHER" id="PTHR30290:SF38">
    <property type="entry name" value="D,D-DIPEPTIDE-BINDING PERIPLASMIC PROTEIN DDPA-RELATED"/>
    <property type="match status" value="1"/>
</dbReference>
<comment type="subcellular location">
    <subcellularLocation>
        <location evidence="1">Cell membrane</location>
        <topology evidence="1">Lipid-anchor</topology>
    </subcellularLocation>
</comment>
<dbReference type="EMBL" id="AFZX01000079">
    <property type="protein sequence ID" value="EHL06270.1"/>
    <property type="molecule type" value="Genomic_DNA"/>
</dbReference>
<dbReference type="CDD" id="cd08496">
    <property type="entry name" value="PBP2_NikA_DppA_OppA_like_9"/>
    <property type="match status" value="1"/>
</dbReference>
<dbReference type="Pfam" id="PF00496">
    <property type="entry name" value="SBP_bac_5"/>
    <property type="match status" value="1"/>
</dbReference>
<feature type="domain" description="Solute-binding protein family 5" evidence="5">
    <location>
        <begin position="108"/>
        <end position="454"/>
    </location>
</feature>
<dbReference type="PATRIC" id="fig|537010.4.peg.2862"/>
<comment type="caution">
    <text evidence="6">The sequence shown here is derived from an EMBL/GenBank/DDBJ whole genome shotgun (WGS) entry which is preliminary data.</text>
</comment>
<dbReference type="InterPro" id="IPR023765">
    <property type="entry name" value="SBP_5_CS"/>
</dbReference>
<dbReference type="GO" id="GO:0015833">
    <property type="term" value="P:peptide transport"/>
    <property type="evidence" value="ECO:0007669"/>
    <property type="project" value="TreeGrafter"/>
</dbReference>
<dbReference type="GO" id="GO:0042597">
    <property type="term" value="C:periplasmic space"/>
    <property type="evidence" value="ECO:0007669"/>
    <property type="project" value="UniProtKB-ARBA"/>
</dbReference>
<dbReference type="Gene3D" id="3.90.76.10">
    <property type="entry name" value="Dipeptide-binding Protein, Domain 1"/>
    <property type="match status" value="1"/>
</dbReference>
<dbReference type="Proteomes" id="UP000004416">
    <property type="component" value="Unassembled WGS sequence"/>
</dbReference>
<dbReference type="InterPro" id="IPR030678">
    <property type="entry name" value="Peptide/Ni-bd"/>
</dbReference>
<feature type="compositionally biased region" description="Polar residues" evidence="4">
    <location>
        <begin position="53"/>
        <end position="66"/>
    </location>
</feature>
<dbReference type="GO" id="GO:1904680">
    <property type="term" value="F:peptide transmembrane transporter activity"/>
    <property type="evidence" value="ECO:0007669"/>
    <property type="project" value="TreeGrafter"/>
</dbReference>
<dbReference type="AlphaFoldDB" id="G9XQ13"/>
<dbReference type="PANTHER" id="PTHR30290">
    <property type="entry name" value="PERIPLASMIC BINDING COMPONENT OF ABC TRANSPORTER"/>
    <property type="match status" value="1"/>
</dbReference>
<dbReference type="HOGENOM" id="CLU_505821_0_0_9"/>
<evidence type="ECO:0000256" key="2">
    <source>
        <dbReference type="ARBA" id="ARBA00005695"/>
    </source>
</evidence>
<dbReference type="PROSITE" id="PS01040">
    <property type="entry name" value="SBP_BACTERIAL_5"/>
    <property type="match status" value="1"/>
</dbReference>